<organism evidence="1 2">
    <name type="scientific">Pseudonocardia ailaonensis</name>
    <dbReference type="NCBI Taxonomy" id="367279"/>
    <lineage>
        <taxon>Bacteria</taxon>
        <taxon>Bacillati</taxon>
        <taxon>Actinomycetota</taxon>
        <taxon>Actinomycetes</taxon>
        <taxon>Pseudonocardiales</taxon>
        <taxon>Pseudonocardiaceae</taxon>
        <taxon>Pseudonocardia</taxon>
    </lineage>
</organism>
<sequence>MNLTQVVDTALKSFRHEIPEYVASGIVDMSTGMLLDADTVDEHPREILDVLAAATADLFQGRTVTQVEHMWRERRGLEPGAHHYFQEILVNSDSLIHLFLRSRHSPDIVAAVVCRLEANLGMLLAQARQVMRELDGAR</sequence>
<gene>
    <name evidence="1" type="ORF">GCM10009836_11000</name>
</gene>
<dbReference type="RefSeq" id="WP_344412983.1">
    <property type="nucleotide sequence ID" value="NZ_BAAAQK010000003.1"/>
</dbReference>
<proteinExistence type="predicted"/>
<evidence type="ECO:0000313" key="1">
    <source>
        <dbReference type="EMBL" id="GAA1834530.1"/>
    </source>
</evidence>
<comment type="caution">
    <text evidence="1">The sequence shown here is derived from an EMBL/GenBank/DDBJ whole genome shotgun (WGS) entry which is preliminary data.</text>
</comment>
<evidence type="ECO:0008006" key="3">
    <source>
        <dbReference type="Google" id="ProtNLM"/>
    </source>
</evidence>
<reference evidence="1 2" key="1">
    <citation type="journal article" date="2019" name="Int. J. Syst. Evol. Microbiol.">
        <title>The Global Catalogue of Microorganisms (GCM) 10K type strain sequencing project: providing services to taxonomists for standard genome sequencing and annotation.</title>
        <authorList>
            <consortium name="The Broad Institute Genomics Platform"/>
            <consortium name="The Broad Institute Genome Sequencing Center for Infectious Disease"/>
            <person name="Wu L."/>
            <person name="Ma J."/>
        </authorList>
    </citation>
    <scope>NUCLEOTIDE SEQUENCE [LARGE SCALE GENOMIC DNA]</scope>
    <source>
        <strain evidence="1 2">JCM 16009</strain>
    </source>
</reference>
<dbReference type="Proteomes" id="UP001500449">
    <property type="component" value="Unassembled WGS sequence"/>
</dbReference>
<keyword evidence="2" id="KW-1185">Reference proteome</keyword>
<dbReference type="EMBL" id="BAAAQK010000003">
    <property type="protein sequence ID" value="GAA1834530.1"/>
    <property type="molecule type" value="Genomic_DNA"/>
</dbReference>
<protein>
    <recommendedName>
        <fullName evidence="3">Roadblock/LAMTOR2 domain-containing protein</fullName>
    </recommendedName>
</protein>
<accession>A0ABN2MPR0</accession>
<name>A0ABN2MPR0_9PSEU</name>
<evidence type="ECO:0000313" key="2">
    <source>
        <dbReference type="Proteomes" id="UP001500449"/>
    </source>
</evidence>